<evidence type="ECO:0000256" key="1">
    <source>
        <dbReference type="ARBA" id="ARBA00004141"/>
    </source>
</evidence>
<feature type="transmembrane region" description="Helical" evidence="5">
    <location>
        <begin position="301"/>
        <end position="324"/>
    </location>
</feature>
<evidence type="ECO:0000256" key="4">
    <source>
        <dbReference type="ARBA" id="ARBA00023136"/>
    </source>
</evidence>
<dbReference type="InterPro" id="IPR007632">
    <property type="entry name" value="Anoctamin"/>
</dbReference>
<dbReference type="InterPro" id="IPR049456">
    <property type="entry name" value="Anoctamin_N_fung"/>
</dbReference>
<dbReference type="GO" id="GO:0005254">
    <property type="term" value="F:chloride channel activity"/>
    <property type="evidence" value="ECO:0007669"/>
    <property type="project" value="TreeGrafter"/>
</dbReference>
<dbReference type="Pfam" id="PF20877">
    <property type="entry name" value="Anoctamin_N"/>
    <property type="match status" value="1"/>
</dbReference>
<gene>
    <name evidence="8" type="ORF">P280DRAFT_544960</name>
</gene>
<dbReference type="OrthoDB" id="296386at2759"/>
<evidence type="ECO:0000313" key="9">
    <source>
        <dbReference type="Proteomes" id="UP000799753"/>
    </source>
</evidence>
<dbReference type="GO" id="GO:0016020">
    <property type="term" value="C:membrane"/>
    <property type="evidence" value="ECO:0007669"/>
    <property type="project" value="UniProtKB-SubCell"/>
</dbReference>
<dbReference type="PANTHER" id="PTHR12308">
    <property type="entry name" value="ANOCTAMIN"/>
    <property type="match status" value="1"/>
</dbReference>
<reference evidence="8" key="1">
    <citation type="journal article" date="2020" name="Stud. Mycol.">
        <title>101 Dothideomycetes genomes: a test case for predicting lifestyles and emergence of pathogens.</title>
        <authorList>
            <person name="Haridas S."/>
            <person name="Albert R."/>
            <person name="Binder M."/>
            <person name="Bloem J."/>
            <person name="Labutti K."/>
            <person name="Salamov A."/>
            <person name="Andreopoulos B."/>
            <person name="Baker S."/>
            <person name="Barry K."/>
            <person name="Bills G."/>
            <person name="Bluhm B."/>
            <person name="Cannon C."/>
            <person name="Castanera R."/>
            <person name="Culley D."/>
            <person name="Daum C."/>
            <person name="Ezra D."/>
            <person name="Gonzalez J."/>
            <person name="Henrissat B."/>
            <person name="Kuo A."/>
            <person name="Liang C."/>
            <person name="Lipzen A."/>
            <person name="Lutzoni F."/>
            <person name="Magnuson J."/>
            <person name="Mondo S."/>
            <person name="Nolan M."/>
            <person name="Ohm R."/>
            <person name="Pangilinan J."/>
            <person name="Park H.-J."/>
            <person name="Ramirez L."/>
            <person name="Alfaro M."/>
            <person name="Sun H."/>
            <person name="Tritt A."/>
            <person name="Yoshinaga Y."/>
            <person name="Zwiers L.-H."/>
            <person name="Turgeon B."/>
            <person name="Goodwin S."/>
            <person name="Spatafora J."/>
            <person name="Crous P."/>
            <person name="Grigoriev I."/>
        </authorList>
    </citation>
    <scope>NUCLEOTIDE SEQUENCE</scope>
    <source>
        <strain evidence="8">CBS 473.64</strain>
    </source>
</reference>
<evidence type="ECO:0000259" key="7">
    <source>
        <dbReference type="Pfam" id="PF20877"/>
    </source>
</evidence>
<name>A0A6A6SI57_9PLEO</name>
<feature type="transmembrane region" description="Helical" evidence="5">
    <location>
        <begin position="198"/>
        <end position="223"/>
    </location>
</feature>
<dbReference type="InterPro" id="IPR049452">
    <property type="entry name" value="Anoctamin_TM"/>
</dbReference>
<dbReference type="EMBL" id="MU006776">
    <property type="protein sequence ID" value="KAF2646631.1"/>
    <property type="molecule type" value="Genomic_DNA"/>
</dbReference>
<evidence type="ECO:0008006" key="10">
    <source>
        <dbReference type="Google" id="ProtNLM"/>
    </source>
</evidence>
<dbReference type="PANTHER" id="PTHR12308:SF77">
    <property type="entry name" value="MEMBRANE STRESS RESPONSE PROTEIN (IST2), PUTATIVE (AFU_ORTHOLOGUE AFUA_4G03330)-RELATED"/>
    <property type="match status" value="1"/>
</dbReference>
<feature type="transmembrane region" description="Helical" evidence="5">
    <location>
        <begin position="229"/>
        <end position="248"/>
    </location>
</feature>
<keyword evidence="2 5" id="KW-0812">Transmembrane</keyword>
<dbReference type="GO" id="GO:0032541">
    <property type="term" value="C:cortical endoplasmic reticulum"/>
    <property type="evidence" value="ECO:0007669"/>
    <property type="project" value="TreeGrafter"/>
</dbReference>
<evidence type="ECO:0000256" key="5">
    <source>
        <dbReference type="SAM" id="Phobius"/>
    </source>
</evidence>
<dbReference type="Proteomes" id="UP000799753">
    <property type="component" value="Unassembled WGS sequence"/>
</dbReference>
<feature type="domain" description="Anoctamin transmembrane" evidence="6">
    <location>
        <begin position="190"/>
        <end position="650"/>
    </location>
</feature>
<evidence type="ECO:0000256" key="2">
    <source>
        <dbReference type="ARBA" id="ARBA00022692"/>
    </source>
</evidence>
<feature type="domain" description="Anoctamin alpha-beta plait" evidence="7">
    <location>
        <begin position="36"/>
        <end position="157"/>
    </location>
</feature>
<evidence type="ECO:0000256" key="3">
    <source>
        <dbReference type="ARBA" id="ARBA00022989"/>
    </source>
</evidence>
<dbReference type="Pfam" id="PF04547">
    <property type="entry name" value="Anoctamin"/>
    <property type="match status" value="1"/>
</dbReference>
<comment type="subcellular location">
    <subcellularLocation>
        <location evidence="1">Membrane</location>
        <topology evidence="1">Multi-pass membrane protein</topology>
    </subcellularLocation>
</comment>
<sequence length="722" mass="83007">MPLEIPFTVPKVPKVFQIADTSFVDDATSANIAYNDKYVIVYDFSKVDIDGAIAEFKELLKDLGATGLHTEVRSGQQNQLLVFIQPPRELLGNTVHHSRVMDWLYGITRQHPGGTKNTIAAGAFEAEDLLSTFHLVTWRKELGGAGISPEFGKWENVLSVFPLHNPRLNRDLLVHMSKRLFLSSTDLDWIRNLWGSKVAFYFAFIQSYFLSLAFPCVAGIFAWAFLPKYSLTFALIIGAWCTVFLEYWKIREVDLSIRWNVRGVSKLKSNRPQFQWEKEVIDAAGRVRHYFPRWKRIARQLYVVPFLIISTLFLSLVIGGIFALETFINDGYDGPYDYYLEYCPTIFLAILLPFINSYLEGIAARLTDYENHRTQDHYDMALTQKVFVLQSISNYLPIFLTGFVYVPFGDVIIPKLRASILTYIGQKPDPNFTFYVDPDRLRNEVITLTVTGQVSSAIEELALPYLKSNTKEWWRSYRNTHTFSGRKKNKWRRGDDPSEARFLGRVRKQAALPSYDVQEDISEMVLQFGYLALFSPVWPLIPIGFFINNWFELRADIIKICAEHQRPDPRRDDGIGPWVASLEALTWLGSLTTAAIVHLYGFEYTWGVGKWWSLPLTIFLSEHIFLGFRSGVRWALETIGSQHIRKERAEMYAERKRYLDEMEASAAKKGHLDVVERERRKSVRMTAADVFWTRQVEEGASLHAGVGLIKAIKGGEIMKKMI</sequence>
<evidence type="ECO:0000259" key="6">
    <source>
        <dbReference type="Pfam" id="PF04547"/>
    </source>
</evidence>
<keyword evidence="3 5" id="KW-1133">Transmembrane helix</keyword>
<organism evidence="8 9">
    <name type="scientific">Massarina eburnea CBS 473.64</name>
    <dbReference type="NCBI Taxonomy" id="1395130"/>
    <lineage>
        <taxon>Eukaryota</taxon>
        <taxon>Fungi</taxon>
        <taxon>Dikarya</taxon>
        <taxon>Ascomycota</taxon>
        <taxon>Pezizomycotina</taxon>
        <taxon>Dothideomycetes</taxon>
        <taxon>Pleosporomycetidae</taxon>
        <taxon>Pleosporales</taxon>
        <taxon>Massarineae</taxon>
        <taxon>Massarinaceae</taxon>
        <taxon>Massarina</taxon>
    </lineage>
</organism>
<accession>A0A6A6SI57</accession>
<feature type="transmembrane region" description="Helical" evidence="5">
    <location>
        <begin position="387"/>
        <end position="408"/>
    </location>
</feature>
<keyword evidence="4 5" id="KW-0472">Membrane</keyword>
<proteinExistence type="predicted"/>
<keyword evidence="9" id="KW-1185">Reference proteome</keyword>
<evidence type="ECO:0000313" key="8">
    <source>
        <dbReference type="EMBL" id="KAF2646631.1"/>
    </source>
</evidence>
<protein>
    <recommendedName>
        <fullName evidence="10">DUF590-domain-containing protein</fullName>
    </recommendedName>
</protein>
<dbReference type="AlphaFoldDB" id="A0A6A6SI57"/>
<feature type="transmembrane region" description="Helical" evidence="5">
    <location>
        <begin position="344"/>
        <end position="366"/>
    </location>
</feature>